<feature type="compositionally biased region" description="Polar residues" evidence="1">
    <location>
        <begin position="1609"/>
        <end position="1620"/>
    </location>
</feature>
<reference evidence="3 4" key="1">
    <citation type="submission" date="2016-08" db="EMBL/GenBank/DDBJ databases">
        <authorList>
            <consortium name="Pathogen Informatics"/>
        </authorList>
    </citation>
    <scope>NUCLEOTIDE SEQUENCE [LARGE SCALE GENOMIC DNA]</scope>
    <source>
        <strain evidence="3 4">DK</strain>
    </source>
</reference>
<protein>
    <submittedName>
        <fullName evidence="3">Amino acid transporter, putative</fullName>
    </submittedName>
</protein>
<feature type="transmembrane region" description="Helical" evidence="2">
    <location>
        <begin position="1748"/>
        <end position="1768"/>
    </location>
</feature>
<feature type="transmembrane region" description="Helical" evidence="2">
    <location>
        <begin position="230"/>
        <end position="252"/>
    </location>
</feature>
<evidence type="ECO:0000256" key="2">
    <source>
        <dbReference type="SAM" id="Phobius"/>
    </source>
</evidence>
<feature type="compositionally biased region" description="Polar residues" evidence="1">
    <location>
        <begin position="1640"/>
        <end position="1650"/>
    </location>
</feature>
<keyword evidence="2" id="KW-1133">Transmembrane helix</keyword>
<gene>
    <name evidence="3" type="ORF">PCHDK_000469100</name>
</gene>
<sequence length="1769" mass="205089">MSAKWLPNISLFNFNKTNNKHNFVRSRKRFRTITWKYAKTIGPFASFIYLFNQSIGSGLFDIPSLIDEVGWIPVIFGNVFVCSVAAFCSLMILRAMTIIPKNKNFEQRIEYSAVIKYFMSNEKYKFVSFLYHLGNICNNICGILVISKIIDIFIIKIFGYTILFEIYPQIQIKKCSLSFLDAMFNGYYYSNTGNYETIFICGFTIGYIINAIICIHLSSKGLEETINYQYVVFMIFMSSFLYLSISSTIYLFSHNYNDSPTAIKSINMHNNLILSRAHIEPDLIKNYQTYNELNHFKKTLLLCKNTPSSECLLSNNIEKNSFSNYLNGLYEWNNNIDKNVSAKNNNDSKILNNFNEKNNILHSKNAPFFCSFMRLNNLYKKKAYIFRNSIFFLTVLSCSKDLKIHKSANIVYFYYVYKIYNEFYINNSNATHSEKMKQFNTDSENFIEDEYYNNYKNYLTNKYSNFSKNGNNTNNNKNKEKEIQKKTFFEKLYLMISKIEGIKTYCMGKTFANFIDSYGFVSNIPSWGNEITDDVNVSKSIWFTVIFSSIFYFIFGIIFCLNNSFKNINTSVLYIFNLVAVAPKVITGSISMRYDLMNLDICSDGVAFFFACIAPFLLAWLFSNGILFSNTFNYISLICGLFCNFLSPAFTYIAACESNVSFYKNPLRKYTIVNRKKTVLSSSSDIRKALGNIIDKFGDDNHHNLHIDKNDNENETLKKRVSKFNRSMSLSQSGMYNNSITSSNNSGSFFIFENGEYIPKSYSKDDTDVTNVSNKSSIEITPILDNFDLMEKNKIDKKGDSFDNITNKEINQVKKKKKGIRFSIEVENDDEDNNLKNTNIYNSYEKKEKSNDKNKYQKESLPSKKKAVCFSESFNTDDGEDNPNSNENQYSPIIELNTKENYPKKKTNIKKKIMFSEEVEVCKDEGKYEGSKKNVKKKKGVAFSDQAEMNCDDKKQNFKFNDDIEALASEKYTQEDNTNLYKNENKLKSILSNEINDSCITKFKPGKEPQLMNSNDGKEKEYITCAKNSDKASIDNKYSHEKMPTYEIVLNNREITQEDIKKCENTNKVIMENICENKKNNEFALSSSKGNDNKKLGVNLNTPPCLEYERILSDSAINYNVNDEINETEKNRNESIIKNRSFENPDHQIFKRKREKLKSQFKSNMPRNFCNYNKLIQGINSLKSEEENEDINNTIVNYSTQNETTFDDDNVNCDLSTPCYDIEKHKSISKEICPQETILKNIDTGIDKKETVHYHEKNENIKFQDSEKLLNKEKNNKNSSCYKISLSFENNITHEKENQMLLPQHSINEHDNSKSNTLFVRQRKKLKSSFHANGNMIIGDSKEAIHVEQINNFRDKFNIESDLNDNNNNNNIQISENEINDEKAIENTDFEIVPILKIMKSYENHILTENDDSPIKNVKKNKPTKNVRHQTHYKFADLSDLYDDIHKYELENVETNYVNTKPDNDEESKQLLEISKNNNLNKERNETAETSSSIENEKSSIIKQIEQIYTELADKMHSGISEMSTNDDIDYVDIRQFKIIDNNSPVKHYYNVFHKSKNYNSNKYEYIYSNNIILNNKTNMDHLCSIFLFGNPLERNEEYEESRKKISKNNETTNITSSQNKISDIKESSSISPRFKNTKDSLSSSGLHEKQISINSPSSRNIENYIEIVNKNYNVKSTSGTVKPSALKKTSVNFSVNDEVINNEELNNIIKSNDINIKKNSSNKIEVMKIRIHVYPDILQKYHVETTYVLLGFLTAFSFVGIITDLLFG</sequence>
<accession>A0A1D3S4I7</accession>
<evidence type="ECO:0000313" key="4">
    <source>
        <dbReference type="Proteomes" id="UP000195879"/>
    </source>
</evidence>
<feature type="transmembrane region" description="Helical" evidence="2">
    <location>
        <begin position="634"/>
        <end position="655"/>
    </location>
</feature>
<feature type="region of interest" description="Disordered" evidence="1">
    <location>
        <begin position="1602"/>
        <end position="1650"/>
    </location>
</feature>
<dbReference type="PANTHER" id="PTHR16189:SF3">
    <property type="entry name" value="AMINO ACID TRANSPORTER TRANSMEMBRANE DOMAIN-CONTAINING PROTEIN"/>
    <property type="match status" value="1"/>
</dbReference>
<proteinExistence type="predicted"/>
<feature type="transmembrane region" description="Helical" evidence="2">
    <location>
        <begin position="606"/>
        <end position="627"/>
    </location>
</feature>
<feature type="transmembrane region" description="Helical" evidence="2">
    <location>
        <begin position="573"/>
        <end position="594"/>
    </location>
</feature>
<feature type="transmembrane region" description="Helical" evidence="2">
    <location>
        <begin position="71"/>
        <end position="93"/>
    </location>
</feature>
<keyword evidence="2" id="KW-0472">Membrane</keyword>
<dbReference type="EMBL" id="LT608208">
    <property type="protein sequence ID" value="SCN63369.1"/>
    <property type="molecule type" value="Genomic_DNA"/>
</dbReference>
<name>A0A1D3S4I7_PLACE</name>
<evidence type="ECO:0000256" key="1">
    <source>
        <dbReference type="SAM" id="MobiDB-lite"/>
    </source>
</evidence>
<feature type="region of interest" description="Disordered" evidence="1">
    <location>
        <begin position="1474"/>
        <end position="1497"/>
    </location>
</feature>
<dbReference type="OrthoDB" id="294541at2759"/>
<feature type="transmembrane region" description="Helical" evidence="2">
    <location>
        <begin position="197"/>
        <end position="218"/>
    </location>
</feature>
<feature type="transmembrane region" description="Helical" evidence="2">
    <location>
        <begin position="541"/>
        <end position="561"/>
    </location>
</feature>
<dbReference type="Proteomes" id="UP000195879">
    <property type="component" value="Chromosome 14"/>
</dbReference>
<dbReference type="PANTHER" id="PTHR16189">
    <property type="entry name" value="TRANSMEMBRANE PROTEIN 104-RELATED"/>
    <property type="match status" value="1"/>
</dbReference>
<keyword evidence="2" id="KW-0812">Transmembrane</keyword>
<organism evidence="3 4">
    <name type="scientific">Plasmodium chabaudi adami</name>
    <dbReference type="NCBI Taxonomy" id="5826"/>
    <lineage>
        <taxon>Eukaryota</taxon>
        <taxon>Sar</taxon>
        <taxon>Alveolata</taxon>
        <taxon>Apicomplexa</taxon>
        <taxon>Aconoidasida</taxon>
        <taxon>Haemosporida</taxon>
        <taxon>Plasmodiidae</taxon>
        <taxon>Plasmodium</taxon>
        <taxon>Plasmodium (Vinckeia)</taxon>
    </lineage>
</organism>
<feature type="transmembrane region" description="Helical" evidence="2">
    <location>
        <begin position="129"/>
        <end position="155"/>
    </location>
</feature>
<feature type="transmembrane region" description="Helical" evidence="2">
    <location>
        <begin position="33"/>
        <end position="51"/>
    </location>
</feature>
<evidence type="ECO:0000313" key="3">
    <source>
        <dbReference type="EMBL" id="SCN63369.1"/>
    </source>
</evidence>